<reference evidence="1" key="2">
    <citation type="journal article" date="2015" name="Fish Shellfish Immunol.">
        <title>Early steps in the European eel (Anguilla anguilla)-Vibrio vulnificus interaction in the gills: Role of the RtxA13 toxin.</title>
        <authorList>
            <person name="Callol A."/>
            <person name="Pajuelo D."/>
            <person name="Ebbesson L."/>
            <person name="Teles M."/>
            <person name="MacKenzie S."/>
            <person name="Amaro C."/>
        </authorList>
    </citation>
    <scope>NUCLEOTIDE SEQUENCE</scope>
</reference>
<proteinExistence type="predicted"/>
<sequence>MKISEIMRYWFMQICDVCNGMNRKWSLSQSHHLSLF</sequence>
<protein>
    <submittedName>
        <fullName evidence="1">Uncharacterized protein</fullName>
    </submittedName>
</protein>
<dbReference type="EMBL" id="GBXM01054405">
    <property type="protein sequence ID" value="JAH54172.1"/>
    <property type="molecule type" value="Transcribed_RNA"/>
</dbReference>
<reference evidence="1" key="1">
    <citation type="submission" date="2014-11" db="EMBL/GenBank/DDBJ databases">
        <authorList>
            <person name="Amaro Gonzalez C."/>
        </authorList>
    </citation>
    <scope>NUCLEOTIDE SEQUENCE</scope>
</reference>
<accession>A0A0E9TL08</accession>
<evidence type="ECO:0000313" key="1">
    <source>
        <dbReference type="EMBL" id="JAH54172.1"/>
    </source>
</evidence>
<dbReference type="AlphaFoldDB" id="A0A0E9TL08"/>
<name>A0A0E9TL08_ANGAN</name>
<organism evidence="1">
    <name type="scientific">Anguilla anguilla</name>
    <name type="common">European freshwater eel</name>
    <name type="synonym">Muraena anguilla</name>
    <dbReference type="NCBI Taxonomy" id="7936"/>
    <lineage>
        <taxon>Eukaryota</taxon>
        <taxon>Metazoa</taxon>
        <taxon>Chordata</taxon>
        <taxon>Craniata</taxon>
        <taxon>Vertebrata</taxon>
        <taxon>Euteleostomi</taxon>
        <taxon>Actinopterygii</taxon>
        <taxon>Neopterygii</taxon>
        <taxon>Teleostei</taxon>
        <taxon>Anguilliformes</taxon>
        <taxon>Anguillidae</taxon>
        <taxon>Anguilla</taxon>
    </lineage>
</organism>